<feature type="transmembrane region" description="Helical" evidence="1">
    <location>
        <begin position="52"/>
        <end position="70"/>
    </location>
</feature>
<gene>
    <name evidence="2" type="ORF">GCM10011614_07780</name>
</gene>
<reference evidence="2" key="2">
    <citation type="submission" date="2020-09" db="EMBL/GenBank/DDBJ databases">
        <authorList>
            <person name="Sun Q."/>
            <person name="Kim S."/>
        </authorList>
    </citation>
    <scope>NUCLEOTIDE SEQUENCE</scope>
    <source>
        <strain evidence="2">KCTC 32255</strain>
    </source>
</reference>
<protein>
    <submittedName>
        <fullName evidence="2">Uncharacterized protein</fullName>
    </submittedName>
</protein>
<proteinExistence type="predicted"/>
<accession>A0A918PAB0</accession>
<evidence type="ECO:0000313" key="3">
    <source>
        <dbReference type="Proteomes" id="UP000648075"/>
    </source>
</evidence>
<comment type="caution">
    <text evidence="2">The sequence shown here is derived from an EMBL/GenBank/DDBJ whole genome shotgun (WGS) entry which is preliminary data.</text>
</comment>
<sequence length="71" mass="7918">MHTIKRRALVLTQEGAGHPFRRSLPSHVFTRPCDGEAPAEPVSRWKLSGADWRGFFSAYCLAFVAVSLFIA</sequence>
<dbReference type="Proteomes" id="UP000648075">
    <property type="component" value="Unassembled WGS sequence"/>
</dbReference>
<dbReference type="AlphaFoldDB" id="A0A918PAB0"/>
<keyword evidence="1" id="KW-0812">Transmembrane</keyword>
<keyword evidence="1" id="KW-1133">Transmembrane helix</keyword>
<name>A0A918PAB0_9SPHN</name>
<organism evidence="2 3">
    <name type="scientific">Novosphingobium colocasiae</name>
    <dbReference type="NCBI Taxonomy" id="1256513"/>
    <lineage>
        <taxon>Bacteria</taxon>
        <taxon>Pseudomonadati</taxon>
        <taxon>Pseudomonadota</taxon>
        <taxon>Alphaproteobacteria</taxon>
        <taxon>Sphingomonadales</taxon>
        <taxon>Sphingomonadaceae</taxon>
        <taxon>Novosphingobium</taxon>
    </lineage>
</organism>
<dbReference type="RefSeq" id="WP_189619820.1">
    <property type="nucleotide sequence ID" value="NZ_BMZA01000002.1"/>
</dbReference>
<evidence type="ECO:0000256" key="1">
    <source>
        <dbReference type="SAM" id="Phobius"/>
    </source>
</evidence>
<reference evidence="2" key="1">
    <citation type="journal article" date="2014" name="Int. J. Syst. Evol. Microbiol.">
        <title>Complete genome sequence of Corynebacterium casei LMG S-19264T (=DSM 44701T), isolated from a smear-ripened cheese.</title>
        <authorList>
            <consortium name="US DOE Joint Genome Institute (JGI-PGF)"/>
            <person name="Walter F."/>
            <person name="Albersmeier A."/>
            <person name="Kalinowski J."/>
            <person name="Ruckert C."/>
        </authorList>
    </citation>
    <scope>NUCLEOTIDE SEQUENCE</scope>
    <source>
        <strain evidence="2">KCTC 32255</strain>
    </source>
</reference>
<keyword evidence="1" id="KW-0472">Membrane</keyword>
<dbReference type="EMBL" id="BMZA01000002">
    <property type="protein sequence ID" value="GGY95521.1"/>
    <property type="molecule type" value="Genomic_DNA"/>
</dbReference>
<evidence type="ECO:0000313" key="2">
    <source>
        <dbReference type="EMBL" id="GGY95521.1"/>
    </source>
</evidence>
<keyword evidence="3" id="KW-1185">Reference proteome</keyword>